<feature type="compositionally biased region" description="Basic and acidic residues" evidence="2">
    <location>
        <begin position="112"/>
        <end position="122"/>
    </location>
</feature>
<keyword evidence="1" id="KW-0479">Metal-binding</keyword>
<evidence type="ECO:0000256" key="1">
    <source>
        <dbReference type="PROSITE-ProRule" id="PRU00175"/>
    </source>
</evidence>
<keyword evidence="1" id="KW-0862">Zinc</keyword>
<name>A0AAE0FFW1_9CHLO</name>
<dbReference type="SUPFAM" id="SSF57850">
    <property type="entry name" value="RING/U-box"/>
    <property type="match status" value="1"/>
</dbReference>
<dbReference type="PROSITE" id="PS50089">
    <property type="entry name" value="ZF_RING_2"/>
    <property type="match status" value="1"/>
</dbReference>
<comment type="caution">
    <text evidence="4">The sequence shown here is derived from an EMBL/GenBank/DDBJ whole genome shotgun (WGS) entry which is preliminary data.</text>
</comment>
<organism evidence="4 5">
    <name type="scientific">Cymbomonas tetramitiformis</name>
    <dbReference type="NCBI Taxonomy" id="36881"/>
    <lineage>
        <taxon>Eukaryota</taxon>
        <taxon>Viridiplantae</taxon>
        <taxon>Chlorophyta</taxon>
        <taxon>Pyramimonadophyceae</taxon>
        <taxon>Pyramimonadales</taxon>
        <taxon>Pyramimonadaceae</taxon>
        <taxon>Cymbomonas</taxon>
    </lineage>
</organism>
<feature type="compositionally biased region" description="Pro residues" evidence="2">
    <location>
        <begin position="207"/>
        <end position="217"/>
    </location>
</feature>
<feature type="domain" description="RING-type" evidence="3">
    <location>
        <begin position="415"/>
        <end position="453"/>
    </location>
</feature>
<feature type="compositionally biased region" description="Acidic residues" evidence="2">
    <location>
        <begin position="278"/>
        <end position="287"/>
    </location>
</feature>
<dbReference type="SMART" id="SM00184">
    <property type="entry name" value="RING"/>
    <property type="match status" value="1"/>
</dbReference>
<feature type="region of interest" description="Disordered" evidence="2">
    <location>
        <begin position="246"/>
        <end position="287"/>
    </location>
</feature>
<reference evidence="4 5" key="1">
    <citation type="journal article" date="2015" name="Genome Biol. Evol.">
        <title>Comparative Genomics of a Bacterivorous Green Alga Reveals Evolutionary Causalities and Consequences of Phago-Mixotrophic Mode of Nutrition.</title>
        <authorList>
            <person name="Burns J.A."/>
            <person name="Paasch A."/>
            <person name="Narechania A."/>
            <person name="Kim E."/>
        </authorList>
    </citation>
    <scope>NUCLEOTIDE SEQUENCE [LARGE SCALE GENOMIC DNA]</scope>
    <source>
        <strain evidence="4 5">PLY_AMNH</strain>
    </source>
</reference>
<dbReference type="Gene3D" id="3.30.40.10">
    <property type="entry name" value="Zinc/RING finger domain, C3HC4 (zinc finger)"/>
    <property type="match status" value="1"/>
</dbReference>
<dbReference type="GO" id="GO:0008270">
    <property type="term" value="F:zinc ion binding"/>
    <property type="evidence" value="ECO:0007669"/>
    <property type="project" value="UniProtKB-KW"/>
</dbReference>
<evidence type="ECO:0000259" key="3">
    <source>
        <dbReference type="PROSITE" id="PS50089"/>
    </source>
</evidence>
<evidence type="ECO:0000313" key="4">
    <source>
        <dbReference type="EMBL" id="KAK3259061.1"/>
    </source>
</evidence>
<evidence type="ECO:0000256" key="2">
    <source>
        <dbReference type="SAM" id="MobiDB-lite"/>
    </source>
</evidence>
<feature type="region of interest" description="Disordered" evidence="2">
    <location>
        <begin position="40"/>
        <end position="221"/>
    </location>
</feature>
<protein>
    <recommendedName>
        <fullName evidence="3">RING-type domain-containing protein</fullName>
    </recommendedName>
</protein>
<accession>A0AAE0FFW1</accession>
<evidence type="ECO:0000313" key="5">
    <source>
        <dbReference type="Proteomes" id="UP001190700"/>
    </source>
</evidence>
<dbReference type="Pfam" id="PF13920">
    <property type="entry name" value="zf-C3HC4_3"/>
    <property type="match status" value="1"/>
</dbReference>
<dbReference type="AlphaFoldDB" id="A0AAE0FFW1"/>
<dbReference type="Proteomes" id="UP001190700">
    <property type="component" value="Unassembled WGS sequence"/>
</dbReference>
<sequence>MPPGHGDGQNHYSPKPVLSLKVPGLASFTVQETTAIYNCSPAPTLPLMPVPSTRQRATRPAPRVLVSAGAMRSQPPRPRHPGTGFDQGGSHENDPGPSNGTSSAEATEDAPEDLRELSRDRVAVALPDDSTVALLNSPGGLEVAVPPAGSEEPGSTQDGHASEGRTESPQSTGTLSPGALSPALDSYPPFSWEPILVGAGGVEMSLPVPPGPPPEATAPPLFRQTSIPTVASHPLLPVAPSSSAVISAFDQSQPSAPPSPQQPRPLQSAAGASNDVPADIDADSSTDADVDACINTMRMTMHEKLRRLRGERGEEERLRRKAEDQAAHLQLLCEGQAAQLAESTQAEQLAESEAACCAEDTEHAAEFKCVPKNLHRLSLVELEDLQRRVQAYTQRIDSALVRAKAANEVQMSRMCNICYDQPRSLVFVPCGHTACTSCTEELQASTTWCHQCRSPIQSVLRLHDN</sequence>
<proteinExistence type="predicted"/>
<keyword evidence="1" id="KW-0863">Zinc-finger</keyword>
<dbReference type="InterPro" id="IPR013083">
    <property type="entry name" value="Znf_RING/FYVE/PHD"/>
</dbReference>
<gene>
    <name evidence="4" type="ORF">CYMTET_31926</name>
</gene>
<feature type="compositionally biased region" description="Polar residues" evidence="2">
    <location>
        <begin position="96"/>
        <end position="105"/>
    </location>
</feature>
<dbReference type="EMBL" id="LGRX02019022">
    <property type="protein sequence ID" value="KAK3259061.1"/>
    <property type="molecule type" value="Genomic_DNA"/>
</dbReference>
<dbReference type="InterPro" id="IPR001841">
    <property type="entry name" value="Znf_RING"/>
</dbReference>
<keyword evidence="5" id="KW-1185">Reference proteome</keyword>